<organism evidence="2 3">
    <name type="scientific">Propionibacterium cyclohexanicum</name>
    <dbReference type="NCBI Taxonomy" id="64702"/>
    <lineage>
        <taxon>Bacteria</taxon>
        <taxon>Bacillati</taxon>
        <taxon>Actinomycetota</taxon>
        <taxon>Actinomycetes</taxon>
        <taxon>Propionibacteriales</taxon>
        <taxon>Propionibacteriaceae</taxon>
        <taxon>Propionibacterium</taxon>
    </lineage>
</organism>
<dbReference type="Proteomes" id="UP000198815">
    <property type="component" value="Unassembled WGS sequence"/>
</dbReference>
<feature type="transmembrane region" description="Helical" evidence="1">
    <location>
        <begin position="41"/>
        <end position="64"/>
    </location>
</feature>
<name>A0A1H9QZI0_9ACTN</name>
<evidence type="ECO:0000313" key="2">
    <source>
        <dbReference type="EMBL" id="SER66011.1"/>
    </source>
</evidence>
<keyword evidence="1" id="KW-0472">Membrane</keyword>
<evidence type="ECO:0008006" key="4">
    <source>
        <dbReference type="Google" id="ProtNLM"/>
    </source>
</evidence>
<feature type="transmembrane region" description="Helical" evidence="1">
    <location>
        <begin position="76"/>
        <end position="97"/>
    </location>
</feature>
<dbReference type="RefSeq" id="WP_091968196.1">
    <property type="nucleotide sequence ID" value="NZ_FOGZ01000005.1"/>
</dbReference>
<gene>
    <name evidence="2" type="ORF">SAMN05443377_10548</name>
</gene>
<evidence type="ECO:0000313" key="3">
    <source>
        <dbReference type="Proteomes" id="UP000198815"/>
    </source>
</evidence>
<accession>A0A1H9QZI0</accession>
<dbReference type="STRING" id="64702.SAMN05443377_10548"/>
<sequence>MYVTSSRAWPELVVRGGLFGALICSVPVAVWGTLAAGREAFAGWALAMLVVCAYFVCAVVSDVLATQWMDRTGMVVALSGFCLRAGLVAVVLWQLVTHQILAGEVRTRWFGWTTLGLVIGWTAGVVFAARSARTLVFDDPAAEKESAQ</sequence>
<dbReference type="AlphaFoldDB" id="A0A1H9QZI0"/>
<proteinExistence type="predicted"/>
<evidence type="ECO:0000256" key="1">
    <source>
        <dbReference type="SAM" id="Phobius"/>
    </source>
</evidence>
<dbReference type="OrthoDB" id="3732939at2"/>
<keyword evidence="1" id="KW-1133">Transmembrane helix</keyword>
<feature type="transmembrane region" description="Helical" evidence="1">
    <location>
        <begin position="12"/>
        <end position="35"/>
    </location>
</feature>
<feature type="transmembrane region" description="Helical" evidence="1">
    <location>
        <begin position="109"/>
        <end position="129"/>
    </location>
</feature>
<protein>
    <recommendedName>
        <fullName evidence="4">ATP synthase protein I</fullName>
    </recommendedName>
</protein>
<dbReference type="EMBL" id="FOGZ01000005">
    <property type="protein sequence ID" value="SER66011.1"/>
    <property type="molecule type" value="Genomic_DNA"/>
</dbReference>
<keyword evidence="1" id="KW-0812">Transmembrane</keyword>
<keyword evidence="3" id="KW-1185">Reference proteome</keyword>
<reference evidence="2 3" key="1">
    <citation type="submission" date="2016-10" db="EMBL/GenBank/DDBJ databases">
        <authorList>
            <person name="de Groot N.N."/>
        </authorList>
    </citation>
    <scope>NUCLEOTIDE SEQUENCE [LARGE SCALE GENOMIC DNA]</scope>
    <source>
        <strain evidence="2 3">DSM 16859</strain>
    </source>
</reference>